<evidence type="ECO:0000256" key="1">
    <source>
        <dbReference type="PROSITE-ProRule" id="PRU00042"/>
    </source>
</evidence>
<evidence type="ECO:0000256" key="2">
    <source>
        <dbReference type="SAM" id="MobiDB-lite"/>
    </source>
</evidence>
<dbReference type="GeneID" id="16078983"/>
<dbReference type="RefSeq" id="XP_004998389.1">
    <property type="nucleotide sequence ID" value="XM_004998332.1"/>
</dbReference>
<dbReference type="PROSITE" id="PS00028">
    <property type="entry name" value="ZINC_FINGER_C2H2_1"/>
    <property type="match status" value="1"/>
</dbReference>
<dbReference type="EMBL" id="GL832956">
    <property type="protein sequence ID" value="EGD76214.1"/>
    <property type="molecule type" value="Genomic_DNA"/>
</dbReference>
<feature type="compositionally biased region" description="Low complexity" evidence="2">
    <location>
        <begin position="1"/>
        <end position="17"/>
    </location>
</feature>
<keyword evidence="1" id="KW-0479">Metal-binding</keyword>
<sequence>MESKPPRLSQQPPSLSPAGATPLLPAQHDALTQNPSPGVPQQVHKPFRCPVDGCKRFTRRTGVKDHIKLKHAGALTEAELTALFLKEEQINKNVKRSVPCRVPGCGKTFLTAQTMSAHLTNVHNIKNPKDPHIFPCLIAGCTSTPFAIVKDLANHLSSAHGASRQYYYTRVRYFDSMESFEAVIAASRADEFVKTDFRSLHEWKHVPARQKEWKGGRTVPVVLEIEKRCSRHAVIRAPQATVRVNRAKGTKAVGRCPARLWLQMAESGEVKVTTFNYHYHPLELKYLDVPKVMRAEIKHLTHLGVGYGAIYKQVSALFETHPRVR</sequence>
<feature type="domain" description="C2H2-type" evidence="3">
    <location>
        <begin position="98"/>
        <end position="128"/>
    </location>
</feature>
<dbReference type="InParanoid" id="F2TXV5"/>
<dbReference type="PROSITE" id="PS50157">
    <property type="entry name" value="ZINC_FINGER_C2H2_2"/>
    <property type="match status" value="1"/>
</dbReference>
<evidence type="ECO:0000259" key="3">
    <source>
        <dbReference type="PROSITE" id="PS50157"/>
    </source>
</evidence>
<feature type="region of interest" description="Disordered" evidence="2">
    <location>
        <begin position="1"/>
        <end position="45"/>
    </location>
</feature>
<dbReference type="OrthoDB" id="18440at2759"/>
<dbReference type="KEGG" id="sre:PTSG_00917"/>
<dbReference type="InterPro" id="IPR052797">
    <property type="entry name" value="RegFact_GeneExpr_CellDeath"/>
</dbReference>
<proteinExistence type="predicted"/>
<dbReference type="Gene3D" id="3.30.160.60">
    <property type="entry name" value="Classic Zinc Finger"/>
    <property type="match status" value="2"/>
</dbReference>
<keyword evidence="1" id="KW-0863">Zinc-finger</keyword>
<dbReference type="Proteomes" id="UP000007799">
    <property type="component" value="Unassembled WGS sequence"/>
</dbReference>
<reference evidence="4" key="1">
    <citation type="submission" date="2009-08" db="EMBL/GenBank/DDBJ databases">
        <title>Annotation of Salpingoeca rosetta.</title>
        <authorList>
            <consortium name="The Broad Institute Genome Sequencing Platform"/>
            <person name="Russ C."/>
            <person name="Cuomo C."/>
            <person name="Burger G."/>
            <person name="Gray M.W."/>
            <person name="Holland P.W.H."/>
            <person name="King N."/>
            <person name="Lang F.B.F."/>
            <person name="Roger A.J."/>
            <person name="Ruiz-Trillo I."/>
            <person name="Young S.K."/>
            <person name="Zeng Q."/>
            <person name="Gargeya S."/>
            <person name="Alvarado L."/>
            <person name="Berlin A."/>
            <person name="Chapman S.B."/>
            <person name="Chen Z."/>
            <person name="Freedman E."/>
            <person name="Gellesch M."/>
            <person name="Goldberg J."/>
            <person name="Griggs A."/>
            <person name="Gujja S."/>
            <person name="Heilman E."/>
            <person name="Heiman D."/>
            <person name="Howarth C."/>
            <person name="Mehta T."/>
            <person name="Neiman D."/>
            <person name="Pearson M."/>
            <person name="Roberts A."/>
            <person name="Saif S."/>
            <person name="Shea T."/>
            <person name="Shenoy N."/>
            <person name="Sisk P."/>
            <person name="Stolte C."/>
            <person name="Sykes S."/>
            <person name="White J."/>
            <person name="Yandava C."/>
            <person name="Haas B."/>
            <person name="Nusbaum C."/>
            <person name="Birren B."/>
        </authorList>
    </citation>
    <scope>NUCLEOTIDE SEQUENCE [LARGE SCALE GENOMIC DNA]</scope>
    <source>
        <strain evidence="4">ATCC 50818</strain>
    </source>
</reference>
<evidence type="ECO:0000313" key="5">
    <source>
        <dbReference type="Proteomes" id="UP000007799"/>
    </source>
</evidence>
<organism evidence="5">
    <name type="scientific">Salpingoeca rosetta (strain ATCC 50818 / BSB-021)</name>
    <dbReference type="NCBI Taxonomy" id="946362"/>
    <lineage>
        <taxon>Eukaryota</taxon>
        <taxon>Choanoflagellata</taxon>
        <taxon>Craspedida</taxon>
        <taxon>Salpingoecidae</taxon>
        <taxon>Salpingoeca</taxon>
    </lineage>
</organism>
<dbReference type="AlphaFoldDB" id="F2TXV5"/>
<accession>F2TXV5</accession>
<dbReference type="PANTHER" id="PTHR33936:SF25">
    <property type="entry name" value="C2H2-TYPE DOMAIN-CONTAINING PROTEIN"/>
    <property type="match status" value="1"/>
</dbReference>
<protein>
    <recommendedName>
        <fullName evidence="3">C2H2-type domain-containing protein</fullName>
    </recommendedName>
</protein>
<evidence type="ECO:0000313" key="4">
    <source>
        <dbReference type="EMBL" id="EGD76214.1"/>
    </source>
</evidence>
<name>F2TXV5_SALR5</name>
<keyword evidence="1" id="KW-0862">Zinc</keyword>
<dbReference type="SMART" id="SM00355">
    <property type="entry name" value="ZnF_C2H2"/>
    <property type="match status" value="3"/>
</dbReference>
<keyword evidence="5" id="KW-1185">Reference proteome</keyword>
<dbReference type="PANTHER" id="PTHR33936">
    <property type="entry name" value="PROTEIN CBG17840"/>
    <property type="match status" value="1"/>
</dbReference>
<dbReference type="GO" id="GO:0008270">
    <property type="term" value="F:zinc ion binding"/>
    <property type="evidence" value="ECO:0007669"/>
    <property type="project" value="UniProtKB-KW"/>
</dbReference>
<dbReference type="InterPro" id="IPR013087">
    <property type="entry name" value="Znf_C2H2_type"/>
</dbReference>
<gene>
    <name evidence="4" type="ORF">PTSG_00917</name>
</gene>